<dbReference type="Gene3D" id="3.10.490.10">
    <property type="entry name" value="Gamma-glutamyl cyclotransferase-like"/>
    <property type="match status" value="2"/>
</dbReference>
<dbReference type="PANTHER" id="PTHR12510">
    <property type="entry name" value="TROPONIN C-AKIN-1 PROTEIN"/>
    <property type="match status" value="1"/>
</dbReference>
<organism evidence="5 6">
    <name type="scientific">Emiliania huxleyi (strain CCMP1516)</name>
    <dbReference type="NCBI Taxonomy" id="280463"/>
    <lineage>
        <taxon>Eukaryota</taxon>
        <taxon>Haptista</taxon>
        <taxon>Haptophyta</taxon>
        <taxon>Prymnesiophyceae</taxon>
        <taxon>Isochrysidales</taxon>
        <taxon>Noelaerhabdaceae</taxon>
        <taxon>Emiliania</taxon>
    </lineage>
</organism>
<feature type="active site" description="Proton acceptor" evidence="2">
    <location>
        <position position="84"/>
    </location>
</feature>
<evidence type="ECO:0000256" key="3">
    <source>
        <dbReference type="RuleBase" id="RU367036"/>
    </source>
</evidence>
<dbReference type="HOGENOM" id="CLU_859034_0_0_1"/>
<evidence type="ECO:0000256" key="1">
    <source>
        <dbReference type="ARBA" id="ARBA00008861"/>
    </source>
</evidence>
<accession>A0A0D3HXB8</accession>
<evidence type="ECO:0000313" key="6">
    <source>
        <dbReference type="Proteomes" id="UP000013827"/>
    </source>
</evidence>
<dbReference type="InterPro" id="IPR009288">
    <property type="entry name" value="AIG2-like_dom"/>
</dbReference>
<dbReference type="GO" id="GO:0005829">
    <property type="term" value="C:cytosol"/>
    <property type="evidence" value="ECO:0007669"/>
    <property type="project" value="TreeGrafter"/>
</dbReference>
<dbReference type="KEGG" id="ehx:EMIHUDRAFT_250859"/>
<sequence>MPHRVFVYGSLLRGLHNHHWISKNSRLLGAALSRERYVIVDSGDGYPYALDAEWARPGIDTPAPLHGELYEVGDGTLDDLDALEGHPDYYRRRIAAFLIGSDEAEAALYVLRDASRLDELRADSGGQRFAAVAPAGDWRTHLLRRLPPLTWPPTRRTLSGGPHAVFCYGGVGPAALREHCEAPHLSSSAAALRGAVRIYGGHSVAWGGAVASLAPRAGGCVWGSLASLTDDALRRLDAIEGADPADPYGGGGAARRQDVGSVWVDGERVDAVLYLRRDVAWRGPPSDRYIAACEAHVADVWDEELAAAVGLEVLDEAGELRTQD</sequence>
<keyword evidence="6" id="KW-1185">Reference proteome</keyword>
<dbReference type="GO" id="GO:0061929">
    <property type="term" value="F:gamma-glutamylaminecyclotransferase activity"/>
    <property type="evidence" value="ECO:0007669"/>
    <property type="project" value="InterPro"/>
</dbReference>
<dbReference type="InterPro" id="IPR013024">
    <property type="entry name" value="GGCT-like"/>
</dbReference>
<dbReference type="CDD" id="cd06661">
    <property type="entry name" value="GGCT_like"/>
    <property type="match status" value="2"/>
</dbReference>
<dbReference type="InterPro" id="IPR039126">
    <property type="entry name" value="GGACT"/>
</dbReference>
<name>A0A0D3HXB8_EMIH1</name>
<dbReference type="AlphaFoldDB" id="A0A0D3HXB8"/>
<dbReference type="EnsemblProtists" id="EOD03653">
    <property type="protein sequence ID" value="EOD03653"/>
    <property type="gene ID" value="EMIHUDRAFT_250859"/>
</dbReference>
<dbReference type="GeneID" id="17249800"/>
<reference evidence="6" key="1">
    <citation type="journal article" date="2013" name="Nature">
        <title>Pan genome of the phytoplankton Emiliania underpins its global distribution.</title>
        <authorList>
            <person name="Read B.A."/>
            <person name="Kegel J."/>
            <person name="Klute M.J."/>
            <person name="Kuo A."/>
            <person name="Lefebvre S.C."/>
            <person name="Maumus F."/>
            <person name="Mayer C."/>
            <person name="Miller J."/>
            <person name="Monier A."/>
            <person name="Salamov A."/>
            <person name="Young J."/>
            <person name="Aguilar M."/>
            <person name="Claverie J.M."/>
            <person name="Frickenhaus S."/>
            <person name="Gonzalez K."/>
            <person name="Herman E.K."/>
            <person name="Lin Y.C."/>
            <person name="Napier J."/>
            <person name="Ogata H."/>
            <person name="Sarno A.F."/>
            <person name="Shmutz J."/>
            <person name="Schroeder D."/>
            <person name="de Vargas C."/>
            <person name="Verret F."/>
            <person name="von Dassow P."/>
            <person name="Valentin K."/>
            <person name="Van de Peer Y."/>
            <person name="Wheeler G."/>
            <person name="Dacks J.B."/>
            <person name="Delwiche C.F."/>
            <person name="Dyhrman S.T."/>
            <person name="Glockner G."/>
            <person name="John U."/>
            <person name="Richards T."/>
            <person name="Worden A.Z."/>
            <person name="Zhang X."/>
            <person name="Grigoriev I.V."/>
            <person name="Allen A.E."/>
            <person name="Bidle K."/>
            <person name="Borodovsky M."/>
            <person name="Bowler C."/>
            <person name="Brownlee C."/>
            <person name="Cock J.M."/>
            <person name="Elias M."/>
            <person name="Gladyshev V.N."/>
            <person name="Groth M."/>
            <person name="Guda C."/>
            <person name="Hadaegh A."/>
            <person name="Iglesias-Rodriguez M.D."/>
            <person name="Jenkins J."/>
            <person name="Jones B.M."/>
            <person name="Lawson T."/>
            <person name="Leese F."/>
            <person name="Lindquist E."/>
            <person name="Lobanov A."/>
            <person name="Lomsadze A."/>
            <person name="Malik S.B."/>
            <person name="Marsh M.E."/>
            <person name="Mackinder L."/>
            <person name="Mock T."/>
            <person name="Mueller-Roeber B."/>
            <person name="Pagarete A."/>
            <person name="Parker M."/>
            <person name="Probert I."/>
            <person name="Quesneville H."/>
            <person name="Raines C."/>
            <person name="Rensing S.A."/>
            <person name="Riano-Pachon D.M."/>
            <person name="Richier S."/>
            <person name="Rokitta S."/>
            <person name="Shiraiwa Y."/>
            <person name="Soanes D.M."/>
            <person name="van der Giezen M."/>
            <person name="Wahlund T.M."/>
            <person name="Williams B."/>
            <person name="Wilson W."/>
            <person name="Wolfe G."/>
            <person name="Wurch L.L."/>
        </authorList>
    </citation>
    <scope>NUCLEOTIDE SEQUENCE</scope>
</reference>
<dbReference type="Proteomes" id="UP000013827">
    <property type="component" value="Unassembled WGS sequence"/>
</dbReference>
<reference evidence="5" key="2">
    <citation type="submission" date="2024-10" db="UniProtKB">
        <authorList>
            <consortium name="EnsemblProtists"/>
        </authorList>
    </citation>
    <scope>IDENTIFICATION</scope>
</reference>
<dbReference type="PaxDb" id="2903-EOD03653"/>
<protein>
    <recommendedName>
        <fullName evidence="3">Gamma-glutamylcyclotransferase family protein</fullName>
    </recommendedName>
</protein>
<dbReference type="PANTHER" id="PTHR12510:SF4">
    <property type="entry name" value="GAMMA-GLUTAMYLAMINECYCLOTRANSFERASE"/>
    <property type="match status" value="1"/>
</dbReference>
<dbReference type="eggNOG" id="KOG4450">
    <property type="taxonomic scope" value="Eukaryota"/>
</dbReference>
<dbReference type="RefSeq" id="XP_005756082.1">
    <property type="nucleotide sequence ID" value="XM_005756025.1"/>
</dbReference>
<evidence type="ECO:0000313" key="5">
    <source>
        <dbReference type="EnsemblProtists" id="EOD03653"/>
    </source>
</evidence>
<feature type="domain" description="Gamma-glutamylcyclotransferase AIG2-like" evidence="4">
    <location>
        <begin position="5"/>
        <end position="121"/>
    </location>
</feature>
<dbReference type="Pfam" id="PF06094">
    <property type="entry name" value="GGACT"/>
    <property type="match status" value="2"/>
</dbReference>
<dbReference type="InterPro" id="IPR036568">
    <property type="entry name" value="GGCT-like_sf"/>
</dbReference>
<evidence type="ECO:0000256" key="2">
    <source>
        <dbReference type="PIRSR" id="PIRSR639126-1"/>
    </source>
</evidence>
<feature type="domain" description="Gamma-glutamylcyclotransferase AIG2-like" evidence="4">
    <location>
        <begin position="188"/>
        <end position="278"/>
    </location>
</feature>
<comment type="similarity">
    <text evidence="1 3">Belongs to the gamma-glutamylcyclotransferase family.</text>
</comment>
<evidence type="ECO:0000259" key="4">
    <source>
        <dbReference type="Pfam" id="PF06094"/>
    </source>
</evidence>
<dbReference type="SUPFAM" id="SSF110857">
    <property type="entry name" value="Gamma-glutamyl cyclotransferase-like"/>
    <property type="match status" value="2"/>
</dbReference>
<proteinExistence type="inferred from homology"/>